<dbReference type="AlphaFoldDB" id="A0A9W6XCF3"/>
<dbReference type="InterPro" id="IPR050951">
    <property type="entry name" value="Retrovirus_Pol_polyprotein"/>
</dbReference>
<proteinExistence type="predicted"/>
<dbReference type="InterPro" id="IPR001584">
    <property type="entry name" value="Integrase_cat-core"/>
</dbReference>
<reference evidence="3" key="1">
    <citation type="submission" date="2023-04" db="EMBL/GenBank/DDBJ databases">
        <title>Phytophthora fragariaefolia NBRC 109709.</title>
        <authorList>
            <person name="Ichikawa N."/>
            <person name="Sato H."/>
            <person name="Tonouchi N."/>
        </authorList>
    </citation>
    <scope>NUCLEOTIDE SEQUENCE</scope>
    <source>
        <strain evidence="3">NBRC 109709</strain>
    </source>
</reference>
<dbReference type="PANTHER" id="PTHR37984:SF5">
    <property type="entry name" value="PROTEIN NYNRIN-LIKE"/>
    <property type="match status" value="1"/>
</dbReference>
<organism evidence="3 4">
    <name type="scientific">Phytophthora fragariaefolia</name>
    <dbReference type="NCBI Taxonomy" id="1490495"/>
    <lineage>
        <taxon>Eukaryota</taxon>
        <taxon>Sar</taxon>
        <taxon>Stramenopiles</taxon>
        <taxon>Oomycota</taxon>
        <taxon>Peronosporomycetes</taxon>
        <taxon>Peronosporales</taxon>
        <taxon>Peronosporaceae</taxon>
        <taxon>Phytophthora</taxon>
    </lineage>
</organism>
<evidence type="ECO:0000259" key="2">
    <source>
        <dbReference type="PROSITE" id="PS50994"/>
    </source>
</evidence>
<accession>A0A9W6XCF3</accession>
<feature type="region of interest" description="Disordered" evidence="1">
    <location>
        <begin position="79"/>
        <end position="103"/>
    </location>
</feature>
<evidence type="ECO:0000313" key="4">
    <source>
        <dbReference type="Proteomes" id="UP001165121"/>
    </source>
</evidence>
<evidence type="ECO:0000313" key="3">
    <source>
        <dbReference type="EMBL" id="GMF35715.1"/>
    </source>
</evidence>
<name>A0A9W6XCF3_9STRA</name>
<evidence type="ECO:0000256" key="1">
    <source>
        <dbReference type="SAM" id="MobiDB-lite"/>
    </source>
</evidence>
<dbReference type="GO" id="GO:0003676">
    <property type="term" value="F:nucleic acid binding"/>
    <property type="evidence" value="ECO:0007669"/>
    <property type="project" value="InterPro"/>
</dbReference>
<sequence>MRDETSCKSPELKWIRQQAKNALETWPRRELFHVRRDCNASADILDGQDLQCQDGLDITGPDEIQSLRTLNRLGEVIRPRTDRPETSGPEWPTTPSADAGWTTAPIRPVTTRAVSAHAAAPRTRTPEALQELVVQRLRLDRVRTAQDQERWIANLKRYMCGELGSLSKRKAKDYRDIAPQYAERESGPLYYRTPGNESVVHRDATLKLVIPESSRTTFFTIIMRVWDVATKTSDERINASDHISTGQGSSRASSAMSRVYGLRDGQGSSHNSRRFPRQHRRNIPVSSHSDGSHPVTTRFTVAAAYEEAVVRRFGAREAIRHDREPGFMADFFRAFSKMMGRRQRATLAYRPQANGAAERKVQTVVRAVKMYITDIDQRDWDEYAESLIFALNTPYVRTRDETPFYLVHGWDARSTLEAALSVGTTSHRDAEATLANADPKTL</sequence>
<protein>
    <submittedName>
        <fullName evidence="3">Unnamed protein product</fullName>
    </submittedName>
</protein>
<comment type="caution">
    <text evidence="3">The sequence shown here is derived from an EMBL/GenBank/DDBJ whole genome shotgun (WGS) entry which is preliminary data.</text>
</comment>
<dbReference type="InterPro" id="IPR036397">
    <property type="entry name" value="RNaseH_sf"/>
</dbReference>
<dbReference type="InterPro" id="IPR012337">
    <property type="entry name" value="RNaseH-like_sf"/>
</dbReference>
<feature type="domain" description="Integrase catalytic" evidence="2">
    <location>
        <begin position="296"/>
        <end position="411"/>
    </location>
</feature>
<dbReference type="EMBL" id="BSXT01000887">
    <property type="protein sequence ID" value="GMF35715.1"/>
    <property type="molecule type" value="Genomic_DNA"/>
</dbReference>
<feature type="region of interest" description="Disordered" evidence="1">
    <location>
        <begin position="239"/>
        <end position="294"/>
    </location>
</feature>
<dbReference type="PANTHER" id="PTHR37984">
    <property type="entry name" value="PROTEIN CBG26694"/>
    <property type="match status" value="1"/>
</dbReference>
<dbReference type="SUPFAM" id="SSF53098">
    <property type="entry name" value="Ribonuclease H-like"/>
    <property type="match status" value="1"/>
</dbReference>
<keyword evidence="4" id="KW-1185">Reference proteome</keyword>
<gene>
    <name evidence="3" type="ORF">Pfra01_000953100</name>
</gene>
<dbReference type="Proteomes" id="UP001165121">
    <property type="component" value="Unassembled WGS sequence"/>
</dbReference>
<feature type="compositionally biased region" description="Basic residues" evidence="1">
    <location>
        <begin position="271"/>
        <end position="282"/>
    </location>
</feature>
<feature type="compositionally biased region" description="Polar residues" evidence="1">
    <location>
        <begin position="241"/>
        <end position="256"/>
    </location>
</feature>
<dbReference type="Gene3D" id="3.30.420.10">
    <property type="entry name" value="Ribonuclease H-like superfamily/Ribonuclease H"/>
    <property type="match status" value="1"/>
</dbReference>
<dbReference type="PROSITE" id="PS50994">
    <property type="entry name" value="INTEGRASE"/>
    <property type="match status" value="1"/>
</dbReference>
<feature type="compositionally biased region" description="Polar residues" evidence="1">
    <location>
        <begin position="284"/>
        <end position="294"/>
    </location>
</feature>
<dbReference type="GO" id="GO:0015074">
    <property type="term" value="P:DNA integration"/>
    <property type="evidence" value="ECO:0007669"/>
    <property type="project" value="InterPro"/>
</dbReference>